<dbReference type="Proteomes" id="UP000314294">
    <property type="component" value="Unassembled WGS sequence"/>
</dbReference>
<comment type="caution">
    <text evidence="2">The sequence shown here is derived from an EMBL/GenBank/DDBJ whole genome shotgun (WGS) entry which is preliminary data.</text>
</comment>
<feature type="compositionally biased region" description="Acidic residues" evidence="1">
    <location>
        <begin position="152"/>
        <end position="161"/>
    </location>
</feature>
<keyword evidence="3" id="KW-1185">Reference proteome</keyword>
<reference evidence="2 3" key="1">
    <citation type="submission" date="2019-03" db="EMBL/GenBank/DDBJ databases">
        <title>First draft genome of Liparis tanakae, snailfish: a comprehensive survey of snailfish specific genes.</title>
        <authorList>
            <person name="Kim W."/>
            <person name="Song I."/>
            <person name="Jeong J.-H."/>
            <person name="Kim D."/>
            <person name="Kim S."/>
            <person name="Ryu S."/>
            <person name="Song J.Y."/>
            <person name="Lee S.K."/>
        </authorList>
    </citation>
    <scope>NUCLEOTIDE SEQUENCE [LARGE SCALE GENOMIC DNA]</scope>
    <source>
        <tissue evidence="2">Muscle</tissue>
    </source>
</reference>
<dbReference type="EMBL" id="SRLO01000729">
    <property type="protein sequence ID" value="TNN47683.1"/>
    <property type="molecule type" value="Genomic_DNA"/>
</dbReference>
<proteinExistence type="predicted"/>
<name>A0A4Z2G474_9TELE</name>
<protein>
    <submittedName>
        <fullName evidence="2">Treacle protein</fullName>
    </submittedName>
</protein>
<sequence>MSSEEDAAALLYLVFEHLKMSGYKKAAKALEKHVAQVETPEESSNLQDIYTSWNKLCSLAQHAKQEAEDSATVKKKSIKPEPASSAEEEEEKVGGATKLADVTEENDAGAKPPPESATNGVGASDAELPAEERNGDAVSEEVSAGETKTMNGEEEEEEEDEEVKRPLN</sequence>
<dbReference type="InterPro" id="IPR006594">
    <property type="entry name" value="LisH"/>
</dbReference>
<dbReference type="PROSITE" id="PS50896">
    <property type="entry name" value="LISH"/>
    <property type="match status" value="1"/>
</dbReference>
<feature type="region of interest" description="Disordered" evidence="1">
    <location>
        <begin position="61"/>
        <end position="168"/>
    </location>
</feature>
<gene>
    <name evidence="2" type="primary">Tcof1</name>
    <name evidence="2" type="ORF">EYF80_042126</name>
</gene>
<evidence type="ECO:0000313" key="2">
    <source>
        <dbReference type="EMBL" id="TNN47683.1"/>
    </source>
</evidence>
<dbReference type="OrthoDB" id="9838304at2759"/>
<organism evidence="2 3">
    <name type="scientific">Liparis tanakae</name>
    <name type="common">Tanaka's snailfish</name>
    <dbReference type="NCBI Taxonomy" id="230148"/>
    <lineage>
        <taxon>Eukaryota</taxon>
        <taxon>Metazoa</taxon>
        <taxon>Chordata</taxon>
        <taxon>Craniata</taxon>
        <taxon>Vertebrata</taxon>
        <taxon>Euteleostomi</taxon>
        <taxon>Actinopterygii</taxon>
        <taxon>Neopterygii</taxon>
        <taxon>Teleostei</taxon>
        <taxon>Neoteleostei</taxon>
        <taxon>Acanthomorphata</taxon>
        <taxon>Eupercaria</taxon>
        <taxon>Perciformes</taxon>
        <taxon>Cottioidei</taxon>
        <taxon>Cottales</taxon>
        <taxon>Liparidae</taxon>
        <taxon>Liparis</taxon>
    </lineage>
</organism>
<evidence type="ECO:0000256" key="1">
    <source>
        <dbReference type="SAM" id="MobiDB-lite"/>
    </source>
</evidence>
<evidence type="ECO:0000313" key="3">
    <source>
        <dbReference type="Proteomes" id="UP000314294"/>
    </source>
</evidence>
<accession>A0A4Z2G474</accession>
<dbReference type="AlphaFoldDB" id="A0A4Z2G474"/>